<dbReference type="InterPro" id="IPR013762">
    <property type="entry name" value="Integrase-like_cat_sf"/>
</dbReference>
<feature type="domain" description="Tyr recombinase" evidence="4">
    <location>
        <begin position="104"/>
        <end position="271"/>
    </location>
</feature>
<gene>
    <name evidence="6" type="ORF">SAMN04487788_1951</name>
</gene>
<dbReference type="PANTHER" id="PTHR30349:SF64">
    <property type="entry name" value="PROPHAGE INTEGRASE INTD-RELATED"/>
    <property type="match status" value="1"/>
</dbReference>
<dbReference type="InterPro" id="IPR002104">
    <property type="entry name" value="Integrase_catalytic"/>
</dbReference>
<dbReference type="PANTHER" id="PTHR30349">
    <property type="entry name" value="PHAGE INTEGRASE-RELATED"/>
    <property type="match status" value="1"/>
</dbReference>
<protein>
    <submittedName>
        <fullName evidence="6">Site-specific recombinase XerD</fullName>
    </submittedName>
</protein>
<dbReference type="EMBL" id="FNJN01000004">
    <property type="protein sequence ID" value="SDP07415.1"/>
    <property type="molecule type" value="Genomic_DNA"/>
</dbReference>
<evidence type="ECO:0000259" key="5">
    <source>
        <dbReference type="PROSITE" id="PS51900"/>
    </source>
</evidence>
<dbReference type="PROSITE" id="PS51900">
    <property type="entry name" value="CB"/>
    <property type="match status" value="1"/>
</dbReference>
<sequence length="284" mass="31406">MRVTEEWGDAIEAFLLGQVAAGKAASSRKSWAQHLGHLAKNVYTGPWAVTTDDVAGYMASMNWAQETRRGRRNTFEAFYAWAVATGRTPSSPVDHIARVKPSDPRPRPVPDSIYLAALARADEDERLWIDLAAEHGLRRAEVAVIGSRDIVPTLLGHDLIVHSKGGKVREVPLTRAMAEALLARAEEQGKGYLFRGEDDGHVSPQWVGKRVARLLGDPWTMHKLRHRAATRFWVAAEGDAYVVADLMGWANINMVKVYVYLPNDRKRAIVEGASRVGARLAPVT</sequence>
<dbReference type="PROSITE" id="PS51898">
    <property type="entry name" value="TYR_RECOMBINASE"/>
    <property type="match status" value="1"/>
</dbReference>
<keyword evidence="1 3" id="KW-0238">DNA-binding</keyword>
<evidence type="ECO:0000313" key="7">
    <source>
        <dbReference type="Proteomes" id="UP000186456"/>
    </source>
</evidence>
<feature type="domain" description="Core-binding (CB)" evidence="5">
    <location>
        <begin position="1"/>
        <end position="83"/>
    </location>
</feature>
<name>A0A1H0PRY2_MICTS</name>
<keyword evidence="2" id="KW-0233">DNA recombination</keyword>
<evidence type="ECO:0000313" key="6">
    <source>
        <dbReference type="EMBL" id="SDP07415.1"/>
    </source>
</evidence>
<dbReference type="RefSeq" id="WP_074695345.1">
    <property type="nucleotide sequence ID" value="NZ_FNJN01000004.1"/>
</dbReference>
<dbReference type="Proteomes" id="UP000186456">
    <property type="component" value="Unassembled WGS sequence"/>
</dbReference>
<dbReference type="GO" id="GO:0003677">
    <property type="term" value="F:DNA binding"/>
    <property type="evidence" value="ECO:0007669"/>
    <property type="project" value="UniProtKB-UniRule"/>
</dbReference>
<dbReference type="GO" id="GO:0006310">
    <property type="term" value="P:DNA recombination"/>
    <property type="evidence" value="ECO:0007669"/>
    <property type="project" value="UniProtKB-KW"/>
</dbReference>
<dbReference type="InterPro" id="IPR044068">
    <property type="entry name" value="CB"/>
</dbReference>
<dbReference type="InterPro" id="IPR011010">
    <property type="entry name" value="DNA_brk_join_enz"/>
</dbReference>
<dbReference type="Pfam" id="PF00589">
    <property type="entry name" value="Phage_integrase"/>
    <property type="match status" value="1"/>
</dbReference>
<dbReference type="AlphaFoldDB" id="A0A1H0PRY2"/>
<dbReference type="InterPro" id="IPR050090">
    <property type="entry name" value="Tyrosine_recombinase_XerCD"/>
</dbReference>
<evidence type="ECO:0000256" key="3">
    <source>
        <dbReference type="PROSITE-ProRule" id="PRU01248"/>
    </source>
</evidence>
<evidence type="ECO:0000256" key="1">
    <source>
        <dbReference type="ARBA" id="ARBA00023125"/>
    </source>
</evidence>
<organism evidence="6 7">
    <name type="scientific">Microbacterium testaceum (strain StLB037)</name>
    <dbReference type="NCBI Taxonomy" id="979556"/>
    <lineage>
        <taxon>Bacteria</taxon>
        <taxon>Bacillati</taxon>
        <taxon>Actinomycetota</taxon>
        <taxon>Actinomycetes</taxon>
        <taxon>Micrococcales</taxon>
        <taxon>Microbacteriaceae</taxon>
        <taxon>Microbacterium</taxon>
    </lineage>
</organism>
<dbReference type="GO" id="GO:0015074">
    <property type="term" value="P:DNA integration"/>
    <property type="evidence" value="ECO:0007669"/>
    <property type="project" value="InterPro"/>
</dbReference>
<dbReference type="SUPFAM" id="SSF56349">
    <property type="entry name" value="DNA breaking-rejoining enzymes"/>
    <property type="match status" value="1"/>
</dbReference>
<evidence type="ECO:0000256" key="2">
    <source>
        <dbReference type="ARBA" id="ARBA00023172"/>
    </source>
</evidence>
<reference evidence="6 7" key="1">
    <citation type="submission" date="2016-10" db="EMBL/GenBank/DDBJ databases">
        <authorList>
            <person name="de Groot N.N."/>
        </authorList>
    </citation>
    <scope>NUCLEOTIDE SEQUENCE [LARGE SCALE GENOMIC DNA]</scope>
    <source>
        <strain evidence="6 7">StLB037</strain>
    </source>
</reference>
<proteinExistence type="predicted"/>
<dbReference type="Gene3D" id="1.10.443.10">
    <property type="entry name" value="Intergrase catalytic core"/>
    <property type="match status" value="1"/>
</dbReference>
<evidence type="ECO:0000259" key="4">
    <source>
        <dbReference type="PROSITE" id="PS51898"/>
    </source>
</evidence>
<accession>A0A1H0PRY2</accession>